<dbReference type="EC" id="2.8.4.4" evidence="8"/>
<dbReference type="AlphaFoldDB" id="T1DVL5"/>
<feature type="domain" description="MTTase N-terminal" evidence="10">
    <location>
        <begin position="57"/>
        <end position="169"/>
    </location>
</feature>
<evidence type="ECO:0000259" key="10">
    <source>
        <dbReference type="PROSITE" id="PS51449"/>
    </source>
</evidence>
<comment type="subcellular location">
    <subcellularLocation>
        <location evidence="8">Cytoplasm</location>
    </subcellularLocation>
</comment>
<dbReference type="HAMAP" id="MF_01865">
    <property type="entry name" value="MTTase_RimO"/>
    <property type="match status" value="1"/>
</dbReference>
<dbReference type="InterPro" id="IPR005840">
    <property type="entry name" value="Ribosomal_uS12_MeSTrfase_RimO"/>
</dbReference>
<evidence type="ECO:0000256" key="2">
    <source>
        <dbReference type="ARBA" id="ARBA00022490"/>
    </source>
</evidence>
<accession>T1DVL5</accession>
<dbReference type="InterPro" id="IPR007197">
    <property type="entry name" value="rSAM"/>
</dbReference>
<dbReference type="PANTHER" id="PTHR43837">
    <property type="entry name" value="RIBOSOMAL PROTEIN S12 METHYLTHIOTRANSFERASE RIMO"/>
    <property type="match status" value="1"/>
</dbReference>
<dbReference type="GO" id="GO:0103039">
    <property type="term" value="F:protein methylthiotransferase activity"/>
    <property type="evidence" value="ECO:0007669"/>
    <property type="project" value="UniProtKB-EC"/>
</dbReference>
<feature type="binding site" evidence="8">
    <location>
        <position position="132"/>
    </location>
    <ligand>
        <name>[4Fe-4S] cluster</name>
        <dbReference type="ChEBI" id="CHEBI:49883"/>
        <label>1</label>
    </ligand>
</feature>
<sequence length="586" mass="64804">MPTIHSKSSTPKTNVPKSNISKSLDSGALDSHTSDSHTSDSPALDSQMSESSQQTNPKLHLISLGCTKNLVDSEVMLGRLQEYELTPHIAQADIIIINTCGFIQSAKQESIQTILNAAKQKSKNAILVVSGCLSERYQKELEEQMPEIDILIGVRDYDKIDTFLAQKGFAFATSAHTTKTKNTPAHISTNLSTNANNDRKAQGAHILQSLQPPNPQNLKTPPNSTTPQNLKSLQNPQSPISRNIAIKNFSTTNSSATNSTTKNFSTNNKVFLATESDKRVITGSSIHAYIKLSEGCNQSCSFCSIPSFKGKLQSRSIESILKEIELLSAQGFRDFSFIAQDSSSYLRDFGLKDGLSALIKAIDSQNIAKNARIHYLYPSTTSPKLIESIIDSPIIQNYFDMPIQHISDSMLKRMKRGGGKKDILQLIALMKQAPNAFLRSTFIIGHPGESEREFEELCDFVREGLFHQLNLFAFSSEEGTLADMMEDKIPAKTTNARLNTLNKILKAQNKSQNTALKGQILEVILEGKSAISEFFYSARDRKWGVEIDGEILINDTHISNLTPGFYQAQITDYKQNLLFGTILKSL</sequence>
<feature type="compositionally biased region" description="Polar residues" evidence="9">
    <location>
        <begin position="1"/>
        <end position="24"/>
    </location>
</feature>
<dbReference type="GO" id="GO:0005840">
    <property type="term" value="C:ribosome"/>
    <property type="evidence" value="ECO:0007669"/>
    <property type="project" value="UniProtKB-KW"/>
</dbReference>
<dbReference type="SFLD" id="SFLDG01082">
    <property type="entry name" value="B12-binding_domain_containing"/>
    <property type="match status" value="1"/>
</dbReference>
<keyword evidence="3 8" id="KW-0808">Transferase</keyword>
<keyword evidence="4 8" id="KW-0949">S-adenosyl-L-methionine</keyword>
<dbReference type="PROSITE" id="PS51918">
    <property type="entry name" value="RADICAL_SAM"/>
    <property type="match status" value="1"/>
</dbReference>
<gene>
    <name evidence="8" type="primary">rimO</name>
    <name evidence="12" type="ORF">HFN_2069</name>
</gene>
<organism evidence="12 13">
    <name type="scientific">Helicobacter fennelliae MRY12-0050</name>
    <dbReference type="NCBI Taxonomy" id="1325130"/>
    <lineage>
        <taxon>Bacteria</taxon>
        <taxon>Pseudomonadati</taxon>
        <taxon>Campylobacterota</taxon>
        <taxon>Epsilonproteobacteria</taxon>
        <taxon>Campylobacterales</taxon>
        <taxon>Helicobacteraceae</taxon>
        <taxon>Helicobacter</taxon>
    </lineage>
</organism>
<dbReference type="EMBL" id="BASD01000009">
    <property type="protein sequence ID" value="GAD18657.1"/>
    <property type="molecule type" value="Genomic_DNA"/>
</dbReference>
<dbReference type="CDD" id="cd01335">
    <property type="entry name" value="Radical_SAM"/>
    <property type="match status" value="1"/>
</dbReference>
<evidence type="ECO:0000256" key="5">
    <source>
        <dbReference type="ARBA" id="ARBA00022723"/>
    </source>
</evidence>
<feature type="domain" description="Radical SAM core" evidence="11">
    <location>
        <begin position="282"/>
        <end position="511"/>
    </location>
</feature>
<evidence type="ECO:0000313" key="12">
    <source>
        <dbReference type="EMBL" id="GAD18657.1"/>
    </source>
</evidence>
<keyword evidence="13" id="KW-1185">Reference proteome</keyword>
<comment type="function">
    <text evidence="8">Catalyzes the methylthiolation of an aspartic acid residue of ribosomal protein uS12.</text>
</comment>
<comment type="catalytic activity">
    <reaction evidence="8">
        <text>L-aspartate(89)-[ribosomal protein uS12]-hydrogen + (sulfur carrier)-SH + AH2 + 2 S-adenosyl-L-methionine = 3-methylsulfanyl-L-aspartate(89)-[ribosomal protein uS12]-hydrogen + (sulfur carrier)-H + 5'-deoxyadenosine + L-methionine + A + S-adenosyl-L-homocysteine + 2 H(+)</text>
        <dbReference type="Rhea" id="RHEA:37087"/>
        <dbReference type="Rhea" id="RHEA-COMP:10460"/>
        <dbReference type="Rhea" id="RHEA-COMP:10461"/>
        <dbReference type="Rhea" id="RHEA-COMP:14737"/>
        <dbReference type="Rhea" id="RHEA-COMP:14739"/>
        <dbReference type="ChEBI" id="CHEBI:13193"/>
        <dbReference type="ChEBI" id="CHEBI:15378"/>
        <dbReference type="ChEBI" id="CHEBI:17319"/>
        <dbReference type="ChEBI" id="CHEBI:17499"/>
        <dbReference type="ChEBI" id="CHEBI:29917"/>
        <dbReference type="ChEBI" id="CHEBI:29961"/>
        <dbReference type="ChEBI" id="CHEBI:57844"/>
        <dbReference type="ChEBI" id="CHEBI:57856"/>
        <dbReference type="ChEBI" id="CHEBI:59789"/>
        <dbReference type="ChEBI" id="CHEBI:64428"/>
        <dbReference type="ChEBI" id="CHEBI:73599"/>
        <dbReference type="EC" id="2.8.4.4"/>
    </reaction>
</comment>
<dbReference type="PROSITE" id="PS51449">
    <property type="entry name" value="MTTASE_N"/>
    <property type="match status" value="1"/>
</dbReference>
<dbReference type="InterPro" id="IPR020612">
    <property type="entry name" value="Methylthiotransferase_CS"/>
</dbReference>
<comment type="cofactor">
    <cofactor evidence="8">
        <name>[4Fe-4S] cluster</name>
        <dbReference type="ChEBI" id="CHEBI:49883"/>
    </cofactor>
    <text evidence="8">Binds 2 [4Fe-4S] clusters. One cluster is coordinated with 3 cysteines and an exchangeable S-adenosyl-L-methionine.</text>
</comment>
<feature type="binding site" evidence="8">
    <location>
        <position position="100"/>
    </location>
    <ligand>
        <name>[4Fe-4S] cluster</name>
        <dbReference type="ChEBI" id="CHEBI:49883"/>
        <label>1</label>
    </ligand>
</feature>
<dbReference type="InterPro" id="IPR013848">
    <property type="entry name" value="Methylthiotransferase_N"/>
</dbReference>
<dbReference type="PANTHER" id="PTHR43837:SF1">
    <property type="entry name" value="RIBOSOMAL PROTEIN US12 METHYLTHIOTRANSFERASE RIMO"/>
    <property type="match status" value="1"/>
</dbReference>
<protein>
    <recommendedName>
        <fullName evidence="8">Ribosomal protein uS12 methylthiotransferase RimO</fullName>
        <shortName evidence="8">uS12 MTTase</shortName>
        <shortName evidence="8">uS12 methylthiotransferase</shortName>
        <ecNumber evidence="8">2.8.4.4</ecNumber>
    </recommendedName>
    <alternativeName>
        <fullName evidence="8">Ribosomal protein uS12 (aspartate-C(3))-methylthiotransferase</fullName>
    </alternativeName>
    <alternativeName>
        <fullName evidence="8">Ribosome maturation factor RimO</fullName>
    </alternativeName>
</protein>
<dbReference type="GO" id="GO:0006400">
    <property type="term" value="P:tRNA modification"/>
    <property type="evidence" value="ECO:0007669"/>
    <property type="project" value="InterPro"/>
</dbReference>
<keyword evidence="7 8" id="KW-0411">Iron-sulfur</keyword>
<dbReference type="GO" id="GO:0035599">
    <property type="term" value="F:aspartic acid methylthiotransferase activity"/>
    <property type="evidence" value="ECO:0007669"/>
    <property type="project" value="TreeGrafter"/>
</dbReference>
<feature type="region of interest" description="Disordered" evidence="9">
    <location>
        <begin position="177"/>
        <end position="236"/>
    </location>
</feature>
<feature type="compositionally biased region" description="Polar residues" evidence="9">
    <location>
        <begin position="44"/>
        <end position="55"/>
    </location>
</feature>
<dbReference type="Gene3D" id="3.40.50.12160">
    <property type="entry name" value="Methylthiotransferase, N-terminal domain"/>
    <property type="match status" value="1"/>
</dbReference>
<evidence type="ECO:0000256" key="3">
    <source>
        <dbReference type="ARBA" id="ARBA00022679"/>
    </source>
</evidence>
<dbReference type="GO" id="GO:0005829">
    <property type="term" value="C:cytosol"/>
    <property type="evidence" value="ECO:0007669"/>
    <property type="project" value="TreeGrafter"/>
</dbReference>
<dbReference type="eggNOG" id="COG0621">
    <property type="taxonomic scope" value="Bacteria"/>
</dbReference>
<evidence type="ECO:0000259" key="11">
    <source>
        <dbReference type="PROSITE" id="PS51918"/>
    </source>
</evidence>
<keyword evidence="6 8" id="KW-0408">Iron</keyword>
<dbReference type="SFLD" id="SFLDS00029">
    <property type="entry name" value="Radical_SAM"/>
    <property type="match status" value="1"/>
</dbReference>
<dbReference type="InterPro" id="IPR006638">
    <property type="entry name" value="Elp3/MiaA/NifB-like_rSAM"/>
</dbReference>
<keyword evidence="2 8" id="KW-0963">Cytoplasm</keyword>
<keyword evidence="1 8" id="KW-0004">4Fe-4S</keyword>
<evidence type="ECO:0000256" key="9">
    <source>
        <dbReference type="SAM" id="MobiDB-lite"/>
    </source>
</evidence>
<proteinExistence type="inferred from homology"/>
<dbReference type="Proteomes" id="UP000018143">
    <property type="component" value="Unassembled WGS sequence"/>
</dbReference>
<evidence type="ECO:0000256" key="7">
    <source>
        <dbReference type="ARBA" id="ARBA00023014"/>
    </source>
</evidence>
<keyword evidence="12" id="KW-0689">Ribosomal protein</keyword>
<feature type="compositionally biased region" description="Polar residues" evidence="9">
    <location>
        <begin position="208"/>
        <end position="236"/>
    </location>
</feature>
<feature type="compositionally biased region" description="Polar residues" evidence="9">
    <location>
        <begin position="177"/>
        <end position="196"/>
    </location>
</feature>
<dbReference type="InterPro" id="IPR038135">
    <property type="entry name" value="Methylthiotransferase_N_sf"/>
</dbReference>
<keyword evidence="5 8" id="KW-0479">Metal-binding</keyword>
<name>T1DVL5_9HELI</name>
<dbReference type="SMART" id="SM00729">
    <property type="entry name" value="Elp3"/>
    <property type="match status" value="1"/>
</dbReference>
<dbReference type="Pfam" id="PF04055">
    <property type="entry name" value="Radical_SAM"/>
    <property type="match status" value="1"/>
</dbReference>
<dbReference type="InterPro" id="IPR023404">
    <property type="entry name" value="rSAM_horseshoe"/>
</dbReference>
<evidence type="ECO:0000256" key="1">
    <source>
        <dbReference type="ARBA" id="ARBA00022485"/>
    </source>
</evidence>
<evidence type="ECO:0000256" key="4">
    <source>
        <dbReference type="ARBA" id="ARBA00022691"/>
    </source>
</evidence>
<dbReference type="Pfam" id="PF00919">
    <property type="entry name" value="UPF0004"/>
    <property type="match status" value="1"/>
</dbReference>
<dbReference type="SFLD" id="SFLDG01061">
    <property type="entry name" value="methylthiotransferase"/>
    <property type="match status" value="1"/>
</dbReference>
<feature type="binding site" evidence="8">
    <location>
        <position position="300"/>
    </location>
    <ligand>
        <name>[4Fe-4S] cluster</name>
        <dbReference type="ChEBI" id="CHEBI:49883"/>
        <label>2</label>
        <note>4Fe-4S-S-AdoMet</note>
    </ligand>
</feature>
<dbReference type="GO" id="GO:0051539">
    <property type="term" value="F:4 iron, 4 sulfur cluster binding"/>
    <property type="evidence" value="ECO:0007669"/>
    <property type="project" value="UniProtKB-UniRule"/>
</dbReference>
<keyword evidence="12" id="KW-0687">Ribonucleoprotein</keyword>
<dbReference type="SUPFAM" id="SSF102114">
    <property type="entry name" value="Radical SAM enzymes"/>
    <property type="match status" value="1"/>
</dbReference>
<feature type="binding site" evidence="8">
    <location>
        <position position="303"/>
    </location>
    <ligand>
        <name>[4Fe-4S] cluster</name>
        <dbReference type="ChEBI" id="CHEBI:49883"/>
        <label>2</label>
        <note>4Fe-4S-S-AdoMet</note>
    </ligand>
</feature>
<feature type="binding site" evidence="8">
    <location>
        <position position="66"/>
    </location>
    <ligand>
        <name>[4Fe-4S] cluster</name>
        <dbReference type="ChEBI" id="CHEBI:49883"/>
        <label>1</label>
    </ligand>
</feature>
<evidence type="ECO:0000313" key="13">
    <source>
        <dbReference type="Proteomes" id="UP000018143"/>
    </source>
</evidence>
<evidence type="ECO:0000256" key="8">
    <source>
        <dbReference type="HAMAP-Rule" id="MF_01865"/>
    </source>
</evidence>
<comment type="caution">
    <text evidence="12">The sequence shown here is derived from an EMBL/GenBank/DDBJ whole genome shotgun (WGS) entry which is preliminary data.</text>
</comment>
<dbReference type="STRING" id="1325130.HFN_2069"/>
<dbReference type="InterPro" id="IPR005839">
    <property type="entry name" value="Methylthiotransferase"/>
</dbReference>
<dbReference type="Gene3D" id="3.80.30.20">
    <property type="entry name" value="tm_1862 like domain"/>
    <property type="match status" value="1"/>
</dbReference>
<comment type="similarity">
    <text evidence="8">Belongs to the methylthiotransferase family. RimO subfamily.</text>
</comment>
<feature type="region of interest" description="Disordered" evidence="9">
    <location>
        <begin position="1"/>
        <end position="55"/>
    </location>
</feature>
<evidence type="ECO:0000256" key="6">
    <source>
        <dbReference type="ARBA" id="ARBA00023004"/>
    </source>
</evidence>
<dbReference type="GO" id="GO:0046872">
    <property type="term" value="F:metal ion binding"/>
    <property type="evidence" value="ECO:0007669"/>
    <property type="project" value="UniProtKB-KW"/>
</dbReference>
<dbReference type="PROSITE" id="PS01278">
    <property type="entry name" value="MTTASE_RADICAL"/>
    <property type="match status" value="1"/>
</dbReference>
<dbReference type="InterPro" id="IPR058240">
    <property type="entry name" value="rSAM_sf"/>
</dbReference>
<feature type="binding site" evidence="8">
    <location>
        <position position="296"/>
    </location>
    <ligand>
        <name>[4Fe-4S] cluster</name>
        <dbReference type="ChEBI" id="CHEBI:49883"/>
        <label>2</label>
        <note>4Fe-4S-S-AdoMet</note>
    </ligand>
</feature>
<reference evidence="12 13" key="1">
    <citation type="journal article" date="2013" name="Genome Announc.">
        <title>Draft Genome Sequence of Helicobacter fennelliae Strain MRY12-0050, Isolated from a Bacteremia Patient.</title>
        <authorList>
            <person name="Rimbara E."/>
            <person name="Matsui M."/>
            <person name="Mori S."/>
            <person name="Suzuki S."/>
            <person name="Suzuki M."/>
            <person name="Kim H."/>
            <person name="Sekizuka T."/>
            <person name="Kuroda M."/>
            <person name="Shibayama K."/>
        </authorList>
    </citation>
    <scope>NUCLEOTIDE SEQUENCE [LARGE SCALE GENOMIC DNA]</scope>
    <source>
        <strain evidence="12 13">MRY12-0050</strain>
    </source>
</reference>